<evidence type="ECO:0000313" key="2">
    <source>
        <dbReference type="Proteomes" id="UP001267407"/>
    </source>
</evidence>
<dbReference type="InterPro" id="IPR023614">
    <property type="entry name" value="Porin_dom_sf"/>
</dbReference>
<accession>A0ABU2HJH5</accession>
<protein>
    <submittedName>
        <fullName evidence="1">Porin</fullName>
    </submittedName>
</protein>
<dbReference type="InterPro" id="IPR010870">
    <property type="entry name" value="Porin_O/P"/>
</dbReference>
<proteinExistence type="predicted"/>
<keyword evidence="2" id="KW-1185">Reference proteome</keyword>
<evidence type="ECO:0000313" key="1">
    <source>
        <dbReference type="EMBL" id="MDS1311172.1"/>
    </source>
</evidence>
<dbReference type="Gene3D" id="2.40.160.10">
    <property type="entry name" value="Porin"/>
    <property type="match status" value="1"/>
</dbReference>
<dbReference type="Pfam" id="PF07396">
    <property type="entry name" value="Porin_O_P"/>
    <property type="match status" value="1"/>
</dbReference>
<dbReference type="Proteomes" id="UP001267407">
    <property type="component" value="Unassembled WGS sequence"/>
</dbReference>
<comment type="caution">
    <text evidence="1">The sequence shown here is derived from an EMBL/GenBank/DDBJ whole genome shotgun (WGS) entry which is preliminary data.</text>
</comment>
<reference evidence="1" key="1">
    <citation type="submission" date="2023-09" db="EMBL/GenBank/DDBJ databases">
        <title>Marinobacter sediminicola sp. nov. and Marinobacter maritimum sp. nov., isolated from marine sediment.</title>
        <authorList>
            <person name="An J."/>
        </authorList>
    </citation>
    <scope>NUCLEOTIDE SEQUENCE</scope>
    <source>
        <strain evidence="1">F60267</strain>
    </source>
</reference>
<sequence length="374" mass="41320">MLADLHRTWLIAGLALVVLLPPSALRADPLELDLGGYIAAGVDRFGPFYNEEGDPDTTRGIVRNAKLELEMEWGSNWAAEIDGSYKARGNRGETELGDAYVQYQGANGFEAKLGRFKEPFGFERLTGYTNISTSERSMVTSAFAPGRSQGLAIGQLNKANTWFFGVFTKEPEGEETRAVTGRYTVAPVQNNRNTLHFGIAASWRDLNGARFQVKDRGEVFSADNILRSPRFEARHTTLGGLEAAWSSGRLTVVSEAMAQQVERENGEHWRFSGAYLQAGFFLTNDHRRYKHGEFKGPDSPGPAGAVELVARYSAVDLQDRDLGARAAIALVGANYYLGNQFQLRLNWLVPKVEGTILAPDPTGNAFTLRVLFRY</sequence>
<organism evidence="1 2">
    <name type="scientific">Marinobacter xiaoshiensis</name>
    <dbReference type="NCBI Taxonomy" id="3073652"/>
    <lineage>
        <taxon>Bacteria</taxon>
        <taxon>Pseudomonadati</taxon>
        <taxon>Pseudomonadota</taxon>
        <taxon>Gammaproteobacteria</taxon>
        <taxon>Pseudomonadales</taxon>
        <taxon>Marinobacteraceae</taxon>
        <taxon>Marinobacter</taxon>
    </lineage>
</organism>
<name>A0ABU2HJH5_9GAMM</name>
<dbReference type="SUPFAM" id="SSF56935">
    <property type="entry name" value="Porins"/>
    <property type="match status" value="1"/>
</dbReference>
<dbReference type="RefSeq" id="WP_310966584.1">
    <property type="nucleotide sequence ID" value="NZ_JAVMBO010000017.1"/>
</dbReference>
<gene>
    <name evidence="1" type="ORF">RKA07_13805</name>
</gene>
<dbReference type="EMBL" id="JAVMBO010000017">
    <property type="protein sequence ID" value="MDS1311172.1"/>
    <property type="molecule type" value="Genomic_DNA"/>
</dbReference>